<dbReference type="KEGG" id="cku:UL82_03975"/>
<reference evidence="2 4" key="1">
    <citation type="journal article" date="2015" name="Genome Announc.">
        <title>Complete Genome Sequence of Corynebacterium kutscheri DSM 20755, a Corynebacterial Type Strain with Remarkably Low G+C Content of Chromosomal DNA.</title>
        <authorList>
            <person name="Ruckert C."/>
            <person name="Albersmeier A."/>
            <person name="Winkler A."/>
            <person name="Tauch A."/>
        </authorList>
    </citation>
    <scope>NUCLEOTIDE SEQUENCE [LARGE SCALE GENOMIC DNA]</scope>
    <source>
        <strain evidence="2 4">DSM 20755</strain>
    </source>
</reference>
<name>A0A0F6QZZ5_9CORY</name>
<dbReference type="Gene3D" id="3.30.420.10">
    <property type="entry name" value="Ribonuclease H-like superfamily/Ribonuclease H"/>
    <property type="match status" value="1"/>
</dbReference>
<reference evidence="3 5" key="2">
    <citation type="submission" date="2018-12" db="EMBL/GenBank/DDBJ databases">
        <authorList>
            <consortium name="Pathogen Informatics"/>
        </authorList>
    </citation>
    <scope>NUCLEOTIDE SEQUENCE [LARGE SCALE GENOMIC DNA]</scope>
    <source>
        <strain evidence="3 5">NCTC949</strain>
    </source>
</reference>
<keyword evidence="2" id="KW-0540">Nuclease</keyword>
<dbReference type="AlphaFoldDB" id="A0A0F6QZZ5"/>
<dbReference type="GO" id="GO:0003887">
    <property type="term" value="F:DNA-directed DNA polymerase activity"/>
    <property type="evidence" value="ECO:0007669"/>
    <property type="project" value="UniProtKB-EC"/>
</dbReference>
<dbReference type="InterPro" id="IPR012337">
    <property type="entry name" value="RNaseH-like_sf"/>
</dbReference>
<protein>
    <submittedName>
        <fullName evidence="2">DNA polymerase III epsilon subunit-like 3'-5' exonuclease</fullName>
        <ecNumber evidence="2">2.7.7.7</ecNumber>
    </submittedName>
    <submittedName>
        <fullName evidence="3">DNA polymerase III subunit epsilon</fullName>
    </submittedName>
</protein>
<dbReference type="STRING" id="35755.UL82_03975"/>
<evidence type="ECO:0000259" key="1">
    <source>
        <dbReference type="SMART" id="SM00479"/>
    </source>
</evidence>
<dbReference type="Proteomes" id="UP000033457">
    <property type="component" value="Chromosome"/>
</dbReference>
<dbReference type="NCBIfam" id="NF005927">
    <property type="entry name" value="PRK07942.1"/>
    <property type="match status" value="1"/>
</dbReference>
<dbReference type="InterPro" id="IPR036397">
    <property type="entry name" value="RNaseH_sf"/>
</dbReference>
<evidence type="ECO:0000313" key="3">
    <source>
        <dbReference type="EMBL" id="VEH06886.1"/>
    </source>
</evidence>
<dbReference type="GO" id="GO:0003676">
    <property type="term" value="F:nucleic acid binding"/>
    <property type="evidence" value="ECO:0007669"/>
    <property type="project" value="InterPro"/>
</dbReference>
<dbReference type="GO" id="GO:0004527">
    <property type="term" value="F:exonuclease activity"/>
    <property type="evidence" value="ECO:0007669"/>
    <property type="project" value="UniProtKB-KW"/>
</dbReference>
<dbReference type="Pfam" id="PF00929">
    <property type="entry name" value="RNase_T"/>
    <property type="match status" value="1"/>
</dbReference>
<accession>A0A0F6QZZ5</accession>
<keyword evidence="2" id="KW-0808">Transferase</keyword>
<dbReference type="SMART" id="SM00479">
    <property type="entry name" value="EXOIII"/>
    <property type="match status" value="1"/>
</dbReference>
<dbReference type="EMBL" id="CP011312">
    <property type="protein sequence ID" value="AKE41000.1"/>
    <property type="molecule type" value="Genomic_DNA"/>
</dbReference>
<keyword evidence="2" id="KW-0269">Exonuclease</keyword>
<gene>
    <name evidence="2" type="primary">dnaQ2</name>
    <name evidence="3" type="ORF">NCTC949_01359</name>
    <name evidence="2" type="ORF">UL82_03975</name>
</gene>
<dbReference type="InterPro" id="IPR013520">
    <property type="entry name" value="Ribonucl_H"/>
</dbReference>
<dbReference type="HOGENOM" id="CLU_047806_5_0_11"/>
<dbReference type="Proteomes" id="UP000271380">
    <property type="component" value="Chromosome"/>
</dbReference>
<dbReference type="EC" id="2.7.7.7" evidence="2"/>
<dbReference type="CDD" id="cd06127">
    <property type="entry name" value="DEDDh"/>
    <property type="match status" value="1"/>
</dbReference>
<keyword evidence="4" id="KW-1185">Reference proteome</keyword>
<dbReference type="EMBL" id="LR134377">
    <property type="protein sequence ID" value="VEH06886.1"/>
    <property type="molecule type" value="Genomic_DNA"/>
</dbReference>
<organism evidence="2 4">
    <name type="scientific">Corynebacterium kutscheri</name>
    <dbReference type="NCBI Taxonomy" id="35755"/>
    <lineage>
        <taxon>Bacteria</taxon>
        <taxon>Bacillati</taxon>
        <taxon>Actinomycetota</taxon>
        <taxon>Actinomycetes</taxon>
        <taxon>Mycobacteriales</taxon>
        <taxon>Corynebacteriaceae</taxon>
        <taxon>Corynebacterium</taxon>
    </lineage>
</organism>
<proteinExistence type="predicted"/>
<evidence type="ECO:0000313" key="4">
    <source>
        <dbReference type="Proteomes" id="UP000033457"/>
    </source>
</evidence>
<sequence>MKVLSFDLETTGVDPQQSKIVTSALVRIDDTGAHPSELLADPGIEIPVEATKVHGISTDYARQYGRPHDEVLAQTITEINSAWEKGYTLIVFNAAYDLSVLRALDPSFVVSGPVYDPYVIDRGFDRYRKGKRTLTSLSEHYGVKLENAHEATSDALAAARIAWIQAKRTFKKELSELDMTALMEKQAVFYYEMQSSLKSYLAGRGEDTSSINMAWPMQA</sequence>
<evidence type="ECO:0000313" key="2">
    <source>
        <dbReference type="EMBL" id="AKE41000.1"/>
    </source>
</evidence>
<feature type="domain" description="Exonuclease" evidence="1">
    <location>
        <begin position="2"/>
        <end position="171"/>
    </location>
</feature>
<dbReference type="SUPFAM" id="SSF53098">
    <property type="entry name" value="Ribonuclease H-like"/>
    <property type="match status" value="1"/>
</dbReference>
<evidence type="ECO:0000313" key="5">
    <source>
        <dbReference type="Proteomes" id="UP000271380"/>
    </source>
</evidence>
<keyword evidence="2" id="KW-0548">Nucleotidyltransferase</keyword>
<keyword evidence="2" id="KW-0378">Hydrolase</keyword>